<evidence type="ECO:0000256" key="1">
    <source>
        <dbReference type="SAM" id="MobiDB-lite"/>
    </source>
</evidence>
<feature type="region of interest" description="Disordered" evidence="1">
    <location>
        <begin position="81"/>
        <end position="102"/>
    </location>
</feature>
<dbReference type="AlphaFoldDB" id="A0A2A2IF52"/>
<reference evidence="2 3" key="1">
    <citation type="submission" date="2017-08" db="EMBL/GenBank/DDBJ databases">
        <title>Virgibacillus indicus sp. nov. and Virgibacillus profoundi sp. nov, two moderately halophilic bacteria isolated from marine sediment by using the Microfluidic Streak Plate.</title>
        <authorList>
            <person name="Xu B."/>
            <person name="Hu B."/>
            <person name="Wang J."/>
            <person name="Zhu Y."/>
            <person name="Huang L."/>
            <person name="Du W."/>
            <person name="Huang Y."/>
        </authorList>
    </citation>
    <scope>NUCLEOTIDE SEQUENCE [LARGE SCALE GENOMIC DNA]</scope>
    <source>
        <strain evidence="2 3">IO3-P3-H5</strain>
    </source>
</reference>
<dbReference type="Proteomes" id="UP000218887">
    <property type="component" value="Unassembled WGS sequence"/>
</dbReference>
<comment type="caution">
    <text evidence="2">The sequence shown here is derived from an EMBL/GenBank/DDBJ whole genome shotgun (WGS) entry which is preliminary data.</text>
</comment>
<evidence type="ECO:0000313" key="2">
    <source>
        <dbReference type="EMBL" id="PAV29874.1"/>
    </source>
</evidence>
<dbReference type="OrthoDB" id="2390014at2"/>
<organism evidence="2 3">
    <name type="scientific">Virgibacillus profundi</name>
    <dbReference type="NCBI Taxonomy" id="2024555"/>
    <lineage>
        <taxon>Bacteria</taxon>
        <taxon>Bacillati</taxon>
        <taxon>Bacillota</taxon>
        <taxon>Bacilli</taxon>
        <taxon>Bacillales</taxon>
        <taxon>Bacillaceae</taxon>
        <taxon>Virgibacillus</taxon>
    </lineage>
</organism>
<dbReference type="RefSeq" id="WP_095655070.1">
    <property type="nucleotide sequence ID" value="NZ_NPOA01000005.1"/>
</dbReference>
<name>A0A2A2IF52_9BACI</name>
<sequence length="102" mass="11180">MKKRYIISAVGAAGATAAGIFLNNKDNRNKIKETAKNVSNKVKDYRNGTNTAFEDAGVPDQSADNDLAQLENAKMVSEGSQFGVQYYNENKEENTSENQQNS</sequence>
<accession>A0A2A2IF52</accession>
<keyword evidence="3" id="KW-1185">Reference proteome</keyword>
<evidence type="ECO:0008006" key="4">
    <source>
        <dbReference type="Google" id="ProtNLM"/>
    </source>
</evidence>
<dbReference type="EMBL" id="NPOA01000005">
    <property type="protein sequence ID" value="PAV29874.1"/>
    <property type="molecule type" value="Genomic_DNA"/>
</dbReference>
<protein>
    <recommendedName>
        <fullName evidence="4">YtxH domain-containing protein</fullName>
    </recommendedName>
</protein>
<proteinExistence type="predicted"/>
<gene>
    <name evidence="2" type="ORF">CIL05_08320</name>
</gene>
<evidence type="ECO:0000313" key="3">
    <source>
        <dbReference type="Proteomes" id="UP000218887"/>
    </source>
</evidence>